<dbReference type="Proteomes" id="UP001168620">
    <property type="component" value="Unassembled WGS sequence"/>
</dbReference>
<evidence type="ECO:0000256" key="1">
    <source>
        <dbReference type="ARBA" id="ARBA00010641"/>
    </source>
</evidence>
<dbReference type="InterPro" id="IPR036388">
    <property type="entry name" value="WH-like_DNA-bd_sf"/>
</dbReference>
<dbReference type="InterPro" id="IPR039425">
    <property type="entry name" value="RNA_pol_sigma-70-like"/>
</dbReference>
<dbReference type="InterPro" id="IPR013324">
    <property type="entry name" value="RNA_pol_sigma_r3/r4-like"/>
</dbReference>
<evidence type="ECO:0000259" key="7">
    <source>
        <dbReference type="Pfam" id="PF08281"/>
    </source>
</evidence>
<name>A0ABT8FHF4_9ACTN</name>
<feature type="domain" description="RNA polymerase sigma factor 70 region 4 type 2" evidence="7">
    <location>
        <begin position="128"/>
        <end position="178"/>
    </location>
</feature>
<keyword evidence="3" id="KW-0731">Sigma factor</keyword>
<evidence type="ECO:0000256" key="3">
    <source>
        <dbReference type="ARBA" id="ARBA00023082"/>
    </source>
</evidence>
<dbReference type="InterPro" id="IPR007627">
    <property type="entry name" value="RNA_pol_sigma70_r2"/>
</dbReference>
<dbReference type="PANTHER" id="PTHR43133">
    <property type="entry name" value="RNA POLYMERASE ECF-TYPE SIGMA FACTO"/>
    <property type="match status" value="1"/>
</dbReference>
<evidence type="ECO:0000259" key="6">
    <source>
        <dbReference type="Pfam" id="PF04542"/>
    </source>
</evidence>
<evidence type="ECO:0000256" key="4">
    <source>
        <dbReference type="ARBA" id="ARBA00023163"/>
    </source>
</evidence>
<proteinExistence type="inferred from homology"/>
<evidence type="ECO:0000313" key="9">
    <source>
        <dbReference type="Proteomes" id="UP001168620"/>
    </source>
</evidence>
<dbReference type="EMBL" id="JAUHJQ010000005">
    <property type="protein sequence ID" value="MDN4173981.1"/>
    <property type="molecule type" value="Genomic_DNA"/>
</dbReference>
<dbReference type="SUPFAM" id="SSF88659">
    <property type="entry name" value="Sigma3 and sigma4 domains of RNA polymerase sigma factors"/>
    <property type="match status" value="1"/>
</dbReference>
<keyword evidence="9" id="KW-1185">Reference proteome</keyword>
<keyword evidence="2" id="KW-0805">Transcription regulation</keyword>
<feature type="compositionally biased region" description="Low complexity" evidence="5">
    <location>
        <begin position="195"/>
        <end position="204"/>
    </location>
</feature>
<protein>
    <submittedName>
        <fullName evidence="8">RNA polymerase sigma factor</fullName>
    </submittedName>
</protein>
<dbReference type="InterPro" id="IPR013249">
    <property type="entry name" value="RNA_pol_sigma70_r4_t2"/>
</dbReference>
<organism evidence="8 9">
    <name type="scientific">Nocardioides oceani</name>
    <dbReference type="NCBI Taxonomy" id="3058369"/>
    <lineage>
        <taxon>Bacteria</taxon>
        <taxon>Bacillati</taxon>
        <taxon>Actinomycetota</taxon>
        <taxon>Actinomycetes</taxon>
        <taxon>Propionibacteriales</taxon>
        <taxon>Nocardioidaceae</taxon>
        <taxon>Nocardioides</taxon>
    </lineage>
</organism>
<dbReference type="RefSeq" id="WP_300953083.1">
    <property type="nucleotide sequence ID" value="NZ_JAUHJQ010000005.1"/>
</dbReference>
<comment type="caution">
    <text evidence="8">The sequence shown here is derived from an EMBL/GenBank/DDBJ whole genome shotgun (WGS) entry which is preliminary data.</text>
</comment>
<dbReference type="PANTHER" id="PTHR43133:SF25">
    <property type="entry name" value="RNA POLYMERASE SIGMA FACTOR RFAY-RELATED"/>
    <property type="match status" value="1"/>
</dbReference>
<dbReference type="Gene3D" id="1.10.1740.10">
    <property type="match status" value="1"/>
</dbReference>
<feature type="region of interest" description="Disordered" evidence="5">
    <location>
        <begin position="181"/>
        <end position="215"/>
    </location>
</feature>
<dbReference type="Pfam" id="PF08281">
    <property type="entry name" value="Sigma70_r4_2"/>
    <property type="match status" value="1"/>
</dbReference>
<dbReference type="SUPFAM" id="SSF88946">
    <property type="entry name" value="Sigma2 domain of RNA polymerase sigma factors"/>
    <property type="match status" value="1"/>
</dbReference>
<dbReference type="CDD" id="cd06171">
    <property type="entry name" value="Sigma70_r4"/>
    <property type="match status" value="1"/>
</dbReference>
<feature type="domain" description="RNA polymerase sigma-70 region 2" evidence="6">
    <location>
        <begin position="27"/>
        <end position="94"/>
    </location>
</feature>
<sequence>MIPIDPVRSDAQIIAASVVDPSEFGDLYARHGPAIHRYLARRLGVDIADDLTADTFTTAFRVRDRFDAARAPHARPWLYGIASNLAARHRRAEVRALRALARTGVDEVADSWVERADQRLAAEALSRPLAEALASLSPGDRDTLLLVAWADLTYDEVAQALRLPVGTVRSRLHRARRKVREAVADHVPGRPPDVPATAPDAAPTSLPLDSQETRS</sequence>
<evidence type="ECO:0000256" key="2">
    <source>
        <dbReference type="ARBA" id="ARBA00023015"/>
    </source>
</evidence>
<accession>A0ABT8FHF4</accession>
<keyword evidence="4" id="KW-0804">Transcription</keyword>
<evidence type="ECO:0000256" key="5">
    <source>
        <dbReference type="SAM" id="MobiDB-lite"/>
    </source>
</evidence>
<dbReference type="Pfam" id="PF04542">
    <property type="entry name" value="Sigma70_r2"/>
    <property type="match status" value="1"/>
</dbReference>
<dbReference type="NCBIfam" id="TIGR02937">
    <property type="entry name" value="sigma70-ECF"/>
    <property type="match status" value="1"/>
</dbReference>
<gene>
    <name evidence="8" type="ORF">QWY28_13550</name>
</gene>
<comment type="similarity">
    <text evidence="1">Belongs to the sigma-70 factor family. ECF subfamily.</text>
</comment>
<dbReference type="InterPro" id="IPR014284">
    <property type="entry name" value="RNA_pol_sigma-70_dom"/>
</dbReference>
<reference evidence="8" key="1">
    <citation type="submission" date="2023-06" db="EMBL/GenBank/DDBJ databases">
        <title>Draft genome sequence of Nocardioides sp. SOB77.</title>
        <authorList>
            <person name="Zhang G."/>
        </authorList>
    </citation>
    <scope>NUCLEOTIDE SEQUENCE</scope>
    <source>
        <strain evidence="8">SOB77</strain>
    </source>
</reference>
<dbReference type="InterPro" id="IPR013325">
    <property type="entry name" value="RNA_pol_sigma_r2"/>
</dbReference>
<evidence type="ECO:0000313" key="8">
    <source>
        <dbReference type="EMBL" id="MDN4173981.1"/>
    </source>
</evidence>
<dbReference type="Gene3D" id="1.10.10.10">
    <property type="entry name" value="Winged helix-like DNA-binding domain superfamily/Winged helix DNA-binding domain"/>
    <property type="match status" value="1"/>
</dbReference>